<dbReference type="AlphaFoldDB" id="A0A1Y1Z9U8"/>
<proteinExistence type="predicted"/>
<dbReference type="OrthoDB" id="7700931at2759"/>
<feature type="domain" description="FAS1" evidence="2">
    <location>
        <begin position="51"/>
        <end position="190"/>
    </location>
</feature>
<dbReference type="GO" id="GO:0005615">
    <property type="term" value="C:extracellular space"/>
    <property type="evidence" value="ECO:0007669"/>
    <property type="project" value="TreeGrafter"/>
</dbReference>
<evidence type="ECO:0000313" key="4">
    <source>
        <dbReference type="Proteomes" id="UP000193498"/>
    </source>
</evidence>
<dbReference type="SUPFAM" id="SSF82153">
    <property type="entry name" value="FAS1 domain"/>
    <property type="match status" value="2"/>
</dbReference>
<organism evidence="3 4">
    <name type="scientific">Basidiobolus meristosporus CBS 931.73</name>
    <dbReference type="NCBI Taxonomy" id="1314790"/>
    <lineage>
        <taxon>Eukaryota</taxon>
        <taxon>Fungi</taxon>
        <taxon>Fungi incertae sedis</taxon>
        <taxon>Zoopagomycota</taxon>
        <taxon>Entomophthoromycotina</taxon>
        <taxon>Basidiobolomycetes</taxon>
        <taxon>Basidiobolales</taxon>
        <taxon>Basidiobolaceae</taxon>
        <taxon>Basidiobolus</taxon>
    </lineage>
</organism>
<protein>
    <submittedName>
        <fullName evidence="3">Fasciclin-domain-containing protein</fullName>
    </submittedName>
</protein>
<evidence type="ECO:0000313" key="3">
    <source>
        <dbReference type="EMBL" id="ORY07063.1"/>
    </source>
</evidence>
<sequence length="380" mass="42493">MKSFLNISIVVSALASVTQSIPLSSGMLQQSLFQPLQWTFDSIFDEPPKGKKSILDTIVWDPQFKRLADIVLNDDGLKKILENPDAQLTLFAPINEAFIHYDDHPHGKEPSKEDIYNWIVYHTLPDALSSKKIAKSHVLGTQLNSPELNDQPTPVRIGHWKGDTYINFSKVTKADIHATNGVVHAINHVLIPPPSIFDGLHLIPTGFSTLTSAIHVSGYGGDFEGFKGVTVFAPTNRAFRKLGYKNLAELFAPDNRDTLRKLVEYHVSSELVYTNEIFKNRGNHAALRIPTNLGDGYELDIKGESAKGGQYKITVNNARVLVYDGIAKNGVVHVVDTVLVPPHHDENVRRLLTEVEDESLWADEQTVNDHFNSLPKNWYM</sequence>
<dbReference type="InParanoid" id="A0A1Y1Z9U8"/>
<keyword evidence="1" id="KW-0732">Signal</keyword>
<evidence type="ECO:0000259" key="2">
    <source>
        <dbReference type="PROSITE" id="PS50213"/>
    </source>
</evidence>
<feature type="domain" description="FAS1" evidence="2">
    <location>
        <begin position="194"/>
        <end position="339"/>
    </location>
</feature>
<dbReference type="Pfam" id="PF02469">
    <property type="entry name" value="Fasciclin"/>
    <property type="match status" value="2"/>
</dbReference>
<name>A0A1Y1Z9U8_9FUNG</name>
<gene>
    <name evidence="3" type="ORF">K493DRAFT_366910</name>
</gene>
<accession>A0A1Y1Z9U8</accession>
<dbReference type="STRING" id="1314790.A0A1Y1Z9U8"/>
<dbReference type="PANTHER" id="PTHR10900:SF125">
    <property type="entry name" value="FAS1 DOMAIN-CONTAINING PROTEIN YLR001C"/>
    <property type="match status" value="1"/>
</dbReference>
<evidence type="ECO:0000256" key="1">
    <source>
        <dbReference type="SAM" id="SignalP"/>
    </source>
</evidence>
<dbReference type="EMBL" id="MCFE01000011">
    <property type="protein sequence ID" value="ORY07063.1"/>
    <property type="molecule type" value="Genomic_DNA"/>
</dbReference>
<comment type="caution">
    <text evidence="3">The sequence shown here is derived from an EMBL/GenBank/DDBJ whole genome shotgun (WGS) entry which is preliminary data.</text>
</comment>
<keyword evidence="4" id="KW-1185">Reference proteome</keyword>
<reference evidence="3 4" key="1">
    <citation type="submission" date="2016-07" db="EMBL/GenBank/DDBJ databases">
        <title>Pervasive Adenine N6-methylation of Active Genes in Fungi.</title>
        <authorList>
            <consortium name="DOE Joint Genome Institute"/>
            <person name="Mondo S.J."/>
            <person name="Dannebaum R.O."/>
            <person name="Kuo R.C."/>
            <person name="Labutti K."/>
            <person name="Haridas S."/>
            <person name="Kuo A."/>
            <person name="Salamov A."/>
            <person name="Ahrendt S.R."/>
            <person name="Lipzen A."/>
            <person name="Sullivan W."/>
            <person name="Andreopoulos W.B."/>
            <person name="Clum A."/>
            <person name="Lindquist E."/>
            <person name="Daum C."/>
            <person name="Ramamoorthy G.K."/>
            <person name="Gryganskyi A."/>
            <person name="Culley D."/>
            <person name="Magnuson J.K."/>
            <person name="James T.Y."/>
            <person name="O'Malley M.A."/>
            <person name="Stajich J.E."/>
            <person name="Spatafora J.W."/>
            <person name="Visel A."/>
            <person name="Grigoriev I.V."/>
        </authorList>
    </citation>
    <scope>NUCLEOTIDE SEQUENCE [LARGE SCALE GENOMIC DNA]</scope>
    <source>
        <strain evidence="3 4">CBS 931.73</strain>
    </source>
</reference>
<dbReference type="Proteomes" id="UP000193498">
    <property type="component" value="Unassembled WGS sequence"/>
</dbReference>
<dbReference type="SMART" id="SM00554">
    <property type="entry name" value="FAS1"/>
    <property type="match status" value="2"/>
</dbReference>
<dbReference type="Gene3D" id="2.30.180.10">
    <property type="entry name" value="FAS1 domain"/>
    <property type="match status" value="2"/>
</dbReference>
<dbReference type="InterPro" id="IPR000782">
    <property type="entry name" value="FAS1_domain"/>
</dbReference>
<dbReference type="InterPro" id="IPR036378">
    <property type="entry name" value="FAS1_dom_sf"/>
</dbReference>
<dbReference type="InterPro" id="IPR050904">
    <property type="entry name" value="Adhesion/Biosynth-related"/>
</dbReference>
<dbReference type="PANTHER" id="PTHR10900">
    <property type="entry name" value="PERIOSTIN-RELATED"/>
    <property type="match status" value="1"/>
</dbReference>
<feature type="signal peptide" evidence="1">
    <location>
        <begin position="1"/>
        <end position="20"/>
    </location>
</feature>
<feature type="chain" id="PRO_5012847366" evidence="1">
    <location>
        <begin position="21"/>
        <end position="380"/>
    </location>
</feature>
<dbReference type="PROSITE" id="PS50213">
    <property type="entry name" value="FAS1"/>
    <property type="match status" value="2"/>
</dbReference>